<dbReference type="InterPro" id="IPR005793">
    <property type="entry name" value="Formyl_trans_C"/>
</dbReference>
<reference evidence="3" key="1">
    <citation type="submission" date="2018-06" db="EMBL/GenBank/DDBJ databases">
        <authorList>
            <consortium name="Pathogen Informatics"/>
        </authorList>
    </citation>
    <scope>NUCLEOTIDE SEQUENCE [LARGE SCALE GENOMIC DNA]</scope>
    <source>
        <strain evidence="3">NCTC10132</strain>
    </source>
</reference>
<organism evidence="2 3">
    <name type="scientific">Mycoplasmopsis edwardii</name>
    <dbReference type="NCBI Taxonomy" id="53558"/>
    <lineage>
        <taxon>Bacteria</taxon>
        <taxon>Bacillati</taxon>
        <taxon>Mycoplasmatota</taxon>
        <taxon>Mycoplasmoidales</taxon>
        <taxon>Metamycoplasmataceae</taxon>
        <taxon>Mycoplasmopsis</taxon>
    </lineage>
</organism>
<evidence type="ECO:0000259" key="1">
    <source>
        <dbReference type="Pfam" id="PF02911"/>
    </source>
</evidence>
<keyword evidence="3" id="KW-1185">Reference proteome</keyword>
<keyword evidence="2" id="KW-0808">Transferase</keyword>
<name>A0A3B0PVR0_9BACT</name>
<dbReference type="GO" id="GO:0004479">
    <property type="term" value="F:methionyl-tRNA formyltransferase activity"/>
    <property type="evidence" value="ECO:0007669"/>
    <property type="project" value="UniProtKB-EC"/>
</dbReference>
<dbReference type="EMBL" id="LS991951">
    <property type="protein sequence ID" value="SYV97384.1"/>
    <property type="molecule type" value="Genomic_DNA"/>
</dbReference>
<dbReference type="SUPFAM" id="SSF50486">
    <property type="entry name" value="FMT C-terminal domain-like"/>
    <property type="match status" value="1"/>
</dbReference>
<feature type="domain" description="Formyl transferase C-terminal" evidence="1">
    <location>
        <begin position="24"/>
        <end position="75"/>
    </location>
</feature>
<evidence type="ECO:0000313" key="2">
    <source>
        <dbReference type="EMBL" id="SYV97384.1"/>
    </source>
</evidence>
<dbReference type="AlphaFoldDB" id="A0A3B0PVR0"/>
<protein>
    <submittedName>
        <fullName evidence="2">Methionyl-tRNA formyltransferase</fullName>
        <ecNumber evidence="2">2.1.2.9</ecNumber>
    </submittedName>
</protein>
<sequence length="103" mass="11872">MFDFAKGNFKAIKQDESKVVLSPKLRKEDAILEPSLTTEQAFNKIRAFSSNPGAYLIIENKRVKIFYAQKDKLPNSIKLDFSDGQLYATDYQYESKKRVTLTK</sequence>
<proteinExistence type="predicted"/>
<dbReference type="Pfam" id="PF02911">
    <property type="entry name" value="Formyl_trans_C"/>
    <property type="match status" value="1"/>
</dbReference>
<dbReference type="Proteomes" id="UP000257559">
    <property type="component" value="Chromosome"/>
</dbReference>
<gene>
    <name evidence="2" type="primary">MCYN0480_3</name>
    <name evidence="2" type="ORF">NCTC10132_00749</name>
</gene>
<dbReference type="Gene3D" id="3.40.50.12230">
    <property type="match status" value="1"/>
</dbReference>
<dbReference type="InterPro" id="IPR011034">
    <property type="entry name" value="Formyl_transferase-like_C_sf"/>
</dbReference>
<evidence type="ECO:0000313" key="3">
    <source>
        <dbReference type="Proteomes" id="UP000257559"/>
    </source>
</evidence>
<dbReference type="EC" id="2.1.2.9" evidence="2"/>
<dbReference type="KEGG" id="medw:NCTC10132_00749"/>
<accession>A0A3B0PVR0</accession>